<proteinExistence type="predicted"/>
<dbReference type="KEGG" id="apro:F751_0720"/>
<dbReference type="EMBL" id="KL662135">
    <property type="protein sequence ID" value="KFM26788.1"/>
    <property type="molecule type" value="Genomic_DNA"/>
</dbReference>
<sequence>MLSETYFQRLHPGPRFSAELRGPESRPTRLRNGRRIHSHLPEVMRPAAAAL</sequence>
<accession>A0A087SM34</accession>
<dbReference type="AlphaFoldDB" id="A0A087SM34"/>
<dbReference type="RefSeq" id="XP_011399736.1">
    <property type="nucleotide sequence ID" value="XM_011401434.1"/>
</dbReference>
<evidence type="ECO:0000313" key="3">
    <source>
        <dbReference type="Proteomes" id="UP000028924"/>
    </source>
</evidence>
<keyword evidence="3" id="KW-1185">Reference proteome</keyword>
<gene>
    <name evidence="2" type="ORF">F751_0720</name>
</gene>
<reference evidence="2 3" key="1">
    <citation type="journal article" date="2014" name="BMC Genomics">
        <title>Oil accumulation mechanisms of the oleaginous microalga Chlorella protothecoides revealed through its genome, transcriptomes, and proteomes.</title>
        <authorList>
            <person name="Gao C."/>
            <person name="Wang Y."/>
            <person name="Shen Y."/>
            <person name="Yan D."/>
            <person name="He X."/>
            <person name="Dai J."/>
            <person name="Wu Q."/>
        </authorList>
    </citation>
    <scope>NUCLEOTIDE SEQUENCE [LARGE SCALE GENOMIC DNA]</scope>
    <source>
        <strain evidence="2 3">0710</strain>
    </source>
</reference>
<dbReference type="GeneID" id="23612111"/>
<evidence type="ECO:0000256" key="1">
    <source>
        <dbReference type="SAM" id="MobiDB-lite"/>
    </source>
</evidence>
<evidence type="ECO:0000313" key="2">
    <source>
        <dbReference type="EMBL" id="KFM26788.1"/>
    </source>
</evidence>
<feature type="region of interest" description="Disordered" evidence="1">
    <location>
        <begin position="1"/>
        <end position="51"/>
    </location>
</feature>
<dbReference type="Proteomes" id="UP000028924">
    <property type="component" value="Unassembled WGS sequence"/>
</dbReference>
<feature type="compositionally biased region" description="Basic residues" evidence="1">
    <location>
        <begin position="28"/>
        <end position="38"/>
    </location>
</feature>
<organism evidence="2 3">
    <name type="scientific">Auxenochlorella protothecoides</name>
    <name type="common">Green microalga</name>
    <name type="synonym">Chlorella protothecoides</name>
    <dbReference type="NCBI Taxonomy" id="3075"/>
    <lineage>
        <taxon>Eukaryota</taxon>
        <taxon>Viridiplantae</taxon>
        <taxon>Chlorophyta</taxon>
        <taxon>core chlorophytes</taxon>
        <taxon>Trebouxiophyceae</taxon>
        <taxon>Chlorellales</taxon>
        <taxon>Chlorellaceae</taxon>
        <taxon>Auxenochlorella</taxon>
    </lineage>
</organism>
<name>A0A087SM34_AUXPR</name>
<protein>
    <submittedName>
        <fullName evidence="2">Uncharacterized protein</fullName>
    </submittedName>
</protein>